<dbReference type="EMBL" id="AP019314">
    <property type="protein sequence ID" value="BBH38731.1"/>
    <property type="molecule type" value="Genomic_DNA"/>
</dbReference>
<accession>A0A3G9JLG7</accession>
<organism evidence="1 2">
    <name type="scientific">Microcystis viridis NIES-102</name>
    <dbReference type="NCBI Taxonomy" id="213615"/>
    <lineage>
        <taxon>Bacteria</taxon>
        <taxon>Bacillati</taxon>
        <taxon>Cyanobacteriota</taxon>
        <taxon>Cyanophyceae</taxon>
        <taxon>Oscillatoriophycideae</taxon>
        <taxon>Chroococcales</taxon>
        <taxon>Microcystaceae</taxon>
        <taxon>Microcystis</taxon>
    </lineage>
</organism>
<evidence type="ECO:0000313" key="2">
    <source>
        <dbReference type="Proteomes" id="UP000278152"/>
    </source>
</evidence>
<reference evidence="1 2" key="1">
    <citation type="submission" date="2018-11" db="EMBL/GenBank/DDBJ databases">
        <title>Complete genome sequence of Microcystis aeruginosa NIES-102.</title>
        <authorList>
            <person name="Yamaguchi H."/>
            <person name="Suzuki S."/>
            <person name="Kawachi M."/>
        </authorList>
    </citation>
    <scope>NUCLEOTIDE SEQUENCE [LARGE SCALE GENOMIC DNA]</scope>
    <source>
        <strain evidence="1 2">NIES-102</strain>
    </source>
</reference>
<protein>
    <submittedName>
        <fullName evidence="1">Uncharacterized protein</fullName>
    </submittedName>
</protein>
<name>A0A3G9JLG7_MICVR</name>
<dbReference type="AlphaFoldDB" id="A0A3G9JLG7"/>
<gene>
    <name evidence="1" type="ORF">myaer102_12360</name>
</gene>
<sequence length="52" mass="5841">MIRANNPRRGWIKEATMAGTAKIPNNAAFLSNKIPKTRLIIMVEIASIFSKR</sequence>
<dbReference type="KEGG" id="mvz:myaer102_12360"/>
<evidence type="ECO:0000313" key="1">
    <source>
        <dbReference type="EMBL" id="BBH38731.1"/>
    </source>
</evidence>
<dbReference type="Proteomes" id="UP000278152">
    <property type="component" value="Chromosome"/>
</dbReference>
<proteinExistence type="predicted"/>